<accession>A0A1X7LH05</accession>
<dbReference type="InterPro" id="IPR010982">
    <property type="entry name" value="Lambda_DNA-bd_dom_sf"/>
</dbReference>
<dbReference type="Proteomes" id="UP000193420">
    <property type="component" value="Unassembled WGS sequence"/>
</dbReference>
<keyword evidence="2" id="KW-1185">Reference proteome</keyword>
<dbReference type="Gene3D" id="1.10.260.40">
    <property type="entry name" value="lambda repressor-like DNA-binding domains"/>
    <property type="match status" value="1"/>
</dbReference>
<reference evidence="2" key="1">
    <citation type="submission" date="2017-04" db="EMBL/GenBank/DDBJ databases">
        <authorList>
            <person name="Varghese N."/>
            <person name="Submissions S."/>
        </authorList>
    </citation>
    <scope>NUCLEOTIDE SEQUENCE [LARGE SCALE GENOMIC DNA]</scope>
    <source>
        <strain evidence="2">DSM 19835</strain>
    </source>
</reference>
<dbReference type="EMBL" id="FXAO01000016">
    <property type="protein sequence ID" value="SMG53065.1"/>
    <property type="molecule type" value="Genomic_DNA"/>
</dbReference>
<dbReference type="GO" id="GO:0003677">
    <property type="term" value="F:DNA binding"/>
    <property type="evidence" value="ECO:0007669"/>
    <property type="project" value="InterPro"/>
</dbReference>
<name>A0A1X7LH05_9FLAO</name>
<gene>
    <name evidence="1" type="ORF">SAMN03080602_04326</name>
</gene>
<proteinExistence type="predicted"/>
<evidence type="ECO:0008006" key="3">
    <source>
        <dbReference type="Google" id="ProtNLM"/>
    </source>
</evidence>
<organism evidence="1 2">
    <name type="scientific">Arenibacter troitsensis</name>
    <dbReference type="NCBI Taxonomy" id="188872"/>
    <lineage>
        <taxon>Bacteria</taxon>
        <taxon>Pseudomonadati</taxon>
        <taxon>Bacteroidota</taxon>
        <taxon>Flavobacteriia</taxon>
        <taxon>Flavobacteriales</taxon>
        <taxon>Flavobacteriaceae</taxon>
        <taxon>Arenibacter</taxon>
    </lineage>
</organism>
<evidence type="ECO:0000313" key="1">
    <source>
        <dbReference type="EMBL" id="SMG53065.1"/>
    </source>
</evidence>
<dbReference type="STRING" id="188872.SAMN03080602_04326"/>
<evidence type="ECO:0000313" key="2">
    <source>
        <dbReference type="Proteomes" id="UP000193420"/>
    </source>
</evidence>
<sequence>MINKTDKNEINKANALVNKYLCSFIFEKFLIKPKNQLGIEISQNQYAKLCGLSSSTISKLKEPKGYDIPLSTIYNICRHEQYSLQKLFKEFESKYGVNIPI</sequence>
<dbReference type="AlphaFoldDB" id="A0A1X7LH05"/>
<protein>
    <recommendedName>
        <fullName evidence="3">Helix-turn-helix</fullName>
    </recommendedName>
</protein>
<dbReference type="SUPFAM" id="SSF47413">
    <property type="entry name" value="lambda repressor-like DNA-binding domains"/>
    <property type="match status" value="1"/>
</dbReference>